<dbReference type="SUPFAM" id="SSF53098">
    <property type="entry name" value="Ribonuclease H-like"/>
    <property type="match status" value="1"/>
</dbReference>
<dbReference type="InterPro" id="IPR039537">
    <property type="entry name" value="Retrotran_Ty1/copia-like"/>
</dbReference>
<dbReference type="Pfam" id="PF25597">
    <property type="entry name" value="SH3_retrovirus"/>
    <property type="match status" value="1"/>
</dbReference>
<name>A0A7I8IJM7_SPIIN</name>
<evidence type="ECO:0000313" key="5">
    <source>
        <dbReference type="Proteomes" id="UP001189122"/>
    </source>
</evidence>
<evidence type="ECO:0000259" key="3">
    <source>
        <dbReference type="PROSITE" id="PS50994"/>
    </source>
</evidence>
<dbReference type="PROSITE" id="PS50994">
    <property type="entry name" value="INTEGRASE"/>
    <property type="match status" value="1"/>
</dbReference>
<proteinExistence type="predicted"/>
<dbReference type="InterPro" id="IPR013103">
    <property type="entry name" value="RVT_2"/>
</dbReference>
<dbReference type="Gene3D" id="3.30.420.10">
    <property type="entry name" value="Ribonuclease H-like superfamily/Ribonuclease H"/>
    <property type="match status" value="1"/>
</dbReference>
<keyword evidence="2" id="KW-0378">Hydrolase</keyword>
<keyword evidence="1" id="KW-0479">Metal-binding</keyword>
<dbReference type="CDD" id="cd09272">
    <property type="entry name" value="RNase_HI_RT_Ty1"/>
    <property type="match status" value="1"/>
</dbReference>
<sequence>MAREELVRGLPAVGPVDQLCEACLAGKQKRSPFPQQREYRARCVLELVHSDLCGPIAPETPNGSKYFLLLVDDRSRYMWVAMLPSKDRAAVAIKEIKARAEGESGLKLGALRTDRGGEFTSHEFAEYCAGEGIHREHTAPYSPQQNGIHAQGKGLPGWFWGEAVATAVYILNRCPTKSVDGMTPFEVWHGKKPAVHHLKVFGCIAYVLNTTPHLKKLEDRGRKMIFIGYEYGSKAYRAYDPTARRVHVTRDVVFDENAQWDWGSGAEQGDAGSHDDMFTLEYAVGNQVPPELDGAIEVLDDDAPGPEPMSPPSVHYSGGAAPIEDGGEEVEFASPPSVHIDHLDANHDDAPLRFRKIDNIVGLASPRGLASRALIAKELHAVSSDEPVSFVEAEGHPSWRKAMEEEMASIEENRTGSLVDLPHGRRAIGLKWVYKVKRDENRAVVKYKARLVVKGYVQCQGIDYDEVFAPVARLDTMRLLIALAAHEGWEVHHMDVKSAFLNGNLKEEVYVEQPAGFISTSNEHKVFKLKKALYGLHQVPRAWNAKLNETLLSFRFRRSPSEHAIYTRWNEEAQLVVGVYVDDLVIIGASCDDIKHFKKEMADAFKMSDLGLLRYYLGIERSRMAGCNPCQVPMATRLKLSKMSTEPLVDATAYRSIVGSLRYLVNSRPDLAFVVGYVSRFLEEPRKDHLAAVKQILRYVAGTKSWGLSDSDFVGDVDAWKSTTGVIFFLANSPITWQSMKQKVVAQSSCEAEYIAAANAAYQGVWLARVLAEVHGSAPSVPMLKVDNKSAIVLIKNSVLHGHSKHIEVKYHLVQESTKKGQINVEFIRSEEQLGDVLTKPLGKVKFHEFRAKIGLVDVRGKYSKAQEEIVVNGEPCTSCTSFRVTA</sequence>
<dbReference type="GO" id="GO:0016787">
    <property type="term" value="F:hydrolase activity"/>
    <property type="evidence" value="ECO:0007669"/>
    <property type="project" value="UniProtKB-KW"/>
</dbReference>
<keyword evidence="5" id="KW-1185">Reference proteome</keyword>
<dbReference type="GO" id="GO:0015074">
    <property type="term" value="P:DNA integration"/>
    <property type="evidence" value="ECO:0007669"/>
    <property type="project" value="InterPro"/>
</dbReference>
<evidence type="ECO:0000313" key="4">
    <source>
        <dbReference type="EMBL" id="CAA2618243.1"/>
    </source>
</evidence>
<feature type="domain" description="Integrase catalytic" evidence="3">
    <location>
        <begin position="30"/>
        <end position="147"/>
    </location>
</feature>
<dbReference type="PANTHER" id="PTHR42648:SF25">
    <property type="entry name" value="RNA-DIRECTED DNA POLYMERASE"/>
    <property type="match status" value="1"/>
</dbReference>
<dbReference type="EMBL" id="LR743591">
    <property type="protein sequence ID" value="CAA2618243.1"/>
    <property type="molecule type" value="Genomic_DNA"/>
</dbReference>
<protein>
    <recommendedName>
        <fullName evidence="3">Integrase catalytic domain-containing protein</fullName>
    </recommendedName>
</protein>
<dbReference type="PANTHER" id="PTHR42648">
    <property type="entry name" value="TRANSPOSASE, PUTATIVE-RELATED"/>
    <property type="match status" value="1"/>
</dbReference>
<dbReference type="InterPro" id="IPR001584">
    <property type="entry name" value="Integrase_cat-core"/>
</dbReference>
<gene>
    <name evidence="4" type="ORF">SI7747_04004410</name>
</gene>
<accession>A0A7I8IJM7</accession>
<reference evidence="4 5" key="1">
    <citation type="submission" date="2019-12" db="EMBL/GenBank/DDBJ databases">
        <authorList>
            <person name="Scholz U."/>
            <person name="Mascher M."/>
            <person name="Fiebig A."/>
        </authorList>
    </citation>
    <scope>NUCLEOTIDE SEQUENCE</scope>
</reference>
<dbReference type="InterPro" id="IPR043502">
    <property type="entry name" value="DNA/RNA_pol_sf"/>
</dbReference>
<dbReference type="Proteomes" id="UP001189122">
    <property type="component" value="Unassembled WGS sequence"/>
</dbReference>
<evidence type="ECO:0000256" key="1">
    <source>
        <dbReference type="ARBA" id="ARBA00022723"/>
    </source>
</evidence>
<dbReference type="GO" id="GO:0003676">
    <property type="term" value="F:nucleic acid binding"/>
    <property type="evidence" value="ECO:0007669"/>
    <property type="project" value="InterPro"/>
</dbReference>
<dbReference type="Pfam" id="PF07727">
    <property type="entry name" value="RVT_2"/>
    <property type="match status" value="1"/>
</dbReference>
<dbReference type="AlphaFoldDB" id="A0A7I8IJM7"/>
<dbReference type="Pfam" id="PF00665">
    <property type="entry name" value="rve"/>
    <property type="match status" value="1"/>
</dbReference>
<dbReference type="InterPro" id="IPR057670">
    <property type="entry name" value="SH3_retrovirus"/>
</dbReference>
<dbReference type="EMBL" id="CACRZD030000004">
    <property type="protein sequence ID" value="CAA6657960.1"/>
    <property type="molecule type" value="Genomic_DNA"/>
</dbReference>
<dbReference type="GO" id="GO:0046872">
    <property type="term" value="F:metal ion binding"/>
    <property type="evidence" value="ECO:0007669"/>
    <property type="project" value="UniProtKB-KW"/>
</dbReference>
<dbReference type="InterPro" id="IPR012337">
    <property type="entry name" value="RNaseH-like_sf"/>
</dbReference>
<dbReference type="InterPro" id="IPR036397">
    <property type="entry name" value="RNaseH_sf"/>
</dbReference>
<organism evidence="4">
    <name type="scientific">Spirodela intermedia</name>
    <name type="common">Intermediate duckweed</name>
    <dbReference type="NCBI Taxonomy" id="51605"/>
    <lineage>
        <taxon>Eukaryota</taxon>
        <taxon>Viridiplantae</taxon>
        <taxon>Streptophyta</taxon>
        <taxon>Embryophyta</taxon>
        <taxon>Tracheophyta</taxon>
        <taxon>Spermatophyta</taxon>
        <taxon>Magnoliopsida</taxon>
        <taxon>Liliopsida</taxon>
        <taxon>Araceae</taxon>
        <taxon>Lemnoideae</taxon>
        <taxon>Spirodela</taxon>
    </lineage>
</organism>
<evidence type="ECO:0000256" key="2">
    <source>
        <dbReference type="ARBA" id="ARBA00022801"/>
    </source>
</evidence>
<dbReference type="SUPFAM" id="SSF56672">
    <property type="entry name" value="DNA/RNA polymerases"/>
    <property type="match status" value="1"/>
</dbReference>